<dbReference type="InterPro" id="IPR019410">
    <property type="entry name" value="Methyltransf_16"/>
</dbReference>
<dbReference type="Pfam" id="PF10294">
    <property type="entry name" value="Methyltransf_16"/>
    <property type="match status" value="1"/>
</dbReference>
<accession>A0A7S0WIK6</accession>
<reference evidence="1" key="1">
    <citation type="submission" date="2021-01" db="EMBL/GenBank/DDBJ databases">
        <authorList>
            <person name="Corre E."/>
            <person name="Pelletier E."/>
            <person name="Niang G."/>
            <person name="Scheremetjew M."/>
            <person name="Finn R."/>
            <person name="Kale V."/>
            <person name="Holt S."/>
            <person name="Cochrane G."/>
            <person name="Meng A."/>
            <person name="Brown T."/>
            <person name="Cohen L."/>
        </authorList>
    </citation>
    <scope>NUCLEOTIDE SEQUENCE</scope>
    <source>
        <strain evidence="1">SAG 11-49</strain>
    </source>
</reference>
<evidence type="ECO:0000313" key="1">
    <source>
        <dbReference type="EMBL" id="CAD8668586.1"/>
    </source>
</evidence>
<dbReference type="EMBL" id="HBFB01005611">
    <property type="protein sequence ID" value="CAD8668586.1"/>
    <property type="molecule type" value="Transcribed_RNA"/>
</dbReference>
<dbReference type="Gene3D" id="3.40.50.150">
    <property type="entry name" value="Vaccinia Virus protein VP39"/>
    <property type="match status" value="1"/>
</dbReference>
<organism evidence="1">
    <name type="scientific">Chlamydomonas leiostraca</name>
    <dbReference type="NCBI Taxonomy" id="1034604"/>
    <lineage>
        <taxon>Eukaryota</taxon>
        <taxon>Viridiplantae</taxon>
        <taxon>Chlorophyta</taxon>
        <taxon>core chlorophytes</taxon>
        <taxon>Chlorophyceae</taxon>
        <taxon>CS clade</taxon>
        <taxon>Chlamydomonadales</taxon>
        <taxon>Chlamydomonadaceae</taxon>
        <taxon>Chlamydomonas</taxon>
    </lineage>
</organism>
<dbReference type="AlphaFoldDB" id="A0A7S0WIK6"/>
<dbReference type="PANTHER" id="PTHR14614">
    <property type="entry name" value="HEPATOCELLULAR CARCINOMA-ASSOCIATED ANTIGEN"/>
    <property type="match status" value="1"/>
</dbReference>
<protein>
    <recommendedName>
        <fullName evidence="2">Calmodulin-lysine N-methyltransferase</fullName>
    </recommendedName>
</protein>
<dbReference type="InterPro" id="IPR029063">
    <property type="entry name" value="SAM-dependent_MTases_sf"/>
</dbReference>
<name>A0A7S0WIK6_9CHLO</name>
<sequence length="138" mass="15114">MQERISCEVLSWEDHASLPAHLRPDVVLGSDLLYDPLAIPDLVATLCVLLQPPPAMEDTESAARPVMYMATTRRNESTLDLFLAKAAAAGLDVKEVGQQFESEDEAMDRSRFCHATKLAAARDRILLHAIVVTKSLAA</sequence>
<dbReference type="PANTHER" id="PTHR14614:SF130">
    <property type="entry name" value="PROTEIN-LYSINE N-METHYLTRANSFERASE EEF2KMT"/>
    <property type="match status" value="1"/>
</dbReference>
<proteinExistence type="predicted"/>
<evidence type="ECO:0008006" key="2">
    <source>
        <dbReference type="Google" id="ProtNLM"/>
    </source>
</evidence>
<gene>
    <name evidence="1" type="ORF">CLEI1391_LOCUS3131</name>
</gene>